<keyword evidence="10" id="KW-1185">Reference proteome</keyword>
<name>A0A501PIF2_9PROT</name>
<dbReference type="Proteomes" id="UP000319148">
    <property type="component" value="Unassembled WGS sequence"/>
</dbReference>
<evidence type="ECO:0000256" key="2">
    <source>
        <dbReference type="ARBA" id="ARBA00008335"/>
    </source>
</evidence>
<dbReference type="InterPro" id="IPR004752">
    <property type="entry name" value="AmpG_permease/AT-1"/>
</dbReference>
<dbReference type="NCBIfam" id="TIGR00901">
    <property type="entry name" value="2A0125"/>
    <property type="match status" value="1"/>
</dbReference>
<feature type="transmembrane region" description="Helical" evidence="7">
    <location>
        <begin position="303"/>
        <end position="322"/>
    </location>
</feature>
<keyword evidence="5 7" id="KW-1133">Transmembrane helix</keyword>
<evidence type="ECO:0000256" key="4">
    <source>
        <dbReference type="ARBA" id="ARBA00022692"/>
    </source>
</evidence>
<dbReference type="InterPro" id="IPR036259">
    <property type="entry name" value="MFS_trans_sf"/>
</dbReference>
<comment type="similarity">
    <text evidence="2">Belongs to the major facilitator superfamily.</text>
</comment>
<dbReference type="EMBL" id="VFIY01000010">
    <property type="protein sequence ID" value="TPD59781.1"/>
    <property type="molecule type" value="Genomic_DNA"/>
</dbReference>
<feature type="transmembrane region" description="Helical" evidence="7">
    <location>
        <begin position="353"/>
        <end position="379"/>
    </location>
</feature>
<feature type="transmembrane region" description="Helical" evidence="7">
    <location>
        <begin position="262"/>
        <end position="283"/>
    </location>
</feature>
<sequence>MNTSSPDKQSWWDAIEIYRRPRLIGIFSMALGTGFPLTMILATLTLWLGQVGVSAAVIGTFAAVKVPYAIKFLWSPLIDNFELPILGKLFGRRRSWLFVTQAMLVTALVVLGATNPVEDITLTYIAAICVGVCGASQDIVVDAYRIEILKDEELPASAAMYQYGYRVGNLIAGLGALYFAEQYSWHVAYYAMSSLVLFGTAAAIFLGEPELKGEELVHEEEKNISKWLDITEKSPSVWKIFAENLYLSVVVPFKEFLSRHGWYLILLFVLLLKVGDGMASSMTSKIIADLAFTNGEIAFANKTVGFFATIAGVFAGGILMKVAGTYRGLFIATLIMMVSNLSFAVLAEVGHNVPLLAFTIGFENFSTGVGGTLLIAYMSGLCNLAYTATQYALLSSFSNVGSSFLSMPSGYLYEGLGPSSFFIFTTVAALPGIVLLLWMRKLGSVSEDLRVKS</sequence>
<feature type="transmembrane region" description="Helical" evidence="7">
    <location>
        <begin position="187"/>
        <end position="206"/>
    </location>
</feature>
<dbReference type="Gene3D" id="1.20.1250.20">
    <property type="entry name" value="MFS general substrate transporter like domains"/>
    <property type="match status" value="1"/>
</dbReference>
<evidence type="ECO:0000313" key="10">
    <source>
        <dbReference type="Proteomes" id="UP000319148"/>
    </source>
</evidence>
<feature type="transmembrane region" description="Helical" evidence="7">
    <location>
        <begin position="23"/>
        <end position="47"/>
    </location>
</feature>
<dbReference type="InterPro" id="IPR011701">
    <property type="entry name" value="MFS"/>
</dbReference>
<evidence type="ECO:0000256" key="1">
    <source>
        <dbReference type="ARBA" id="ARBA00004141"/>
    </source>
</evidence>
<evidence type="ECO:0000313" key="9">
    <source>
        <dbReference type="EMBL" id="TPD59781.1"/>
    </source>
</evidence>
<feature type="domain" description="Major facilitator superfamily (MFS) profile" evidence="8">
    <location>
        <begin position="22"/>
        <end position="443"/>
    </location>
</feature>
<accession>A0A501PIF2</accession>
<proteinExistence type="inferred from homology"/>
<dbReference type="AlphaFoldDB" id="A0A501PIF2"/>
<dbReference type="GO" id="GO:0022857">
    <property type="term" value="F:transmembrane transporter activity"/>
    <property type="evidence" value="ECO:0007669"/>
    <property type="project" value="InterPro"/>
</dbReference>
<organism evidence="9 10">
    <name type="scientific">Emcibacter nanhaiensis</name>
    <dbReference type="NCBI Taxonomy" id="1505037"/>
    <lineage>
        <taxon>Bacteria</taxon>
        <taxon>Pseudomonadati</taxon>
        <taxon>Pseudomonadota</taxon>
        <taxon>Alphaproteobacteria</taxon>
        <taxon>Emcibacterales</taxon>
        <taxon>Emcibacteraceae</taxon>
        <taxon>Emcibacter</taxon>
    </lineage>
</organism>
<reference evidence="10" key="1">
    <citation type="submission" date="2019-06" db="EMBL/GenBank/DDBJ databases">
        <title>The complete genome of Emcibacter congregatus ZYLT.</title>
        <authorList>
            <person name="Zhao Z."/>
        </authorList>
    </citation>
    <scope>NUCLEOTIDE SEQUENCE [LARGE SCALE GENOMIC DNA]</scope>
    <source>
        <strain evidence="10">MCCC 1A06723</strain>
    </source>
</reference>
<feature type="transmembrane region" description="Helical" evidence="7">
    <location>
        <begin position="53"/>
        <end position="74"/>
    </location>
</feature>
<dbReference type="Pfam" id="PF07690">
    <property type="entry name" value="MFS_1"/>
    <property type="match status" value="1"/>
</dbReference>
<dbReference type="PANTHER" id="PTHR12778">
    <property type="entry name" value="SOLUTE CARRIER FAMILY 33 ACETYL-COA TRANSPORTER -RELATED"/>
    <property type="match status" value="1"/>
</dbReference>
<feature type="transmembrane region" description="Helical" evidence="7">
    <location>
        <begin position="419"/>
        <end position="439"/>
    </location>
</feature>
<feature type="transmembrane region" description="Helical" evidence="7">
    <location>
        <begin position="329"/>
        <end position="347"/>
    </location>
</feature>
<feature type="transmembrane region" description="Helical" evidence="7">
    <location>
        <begin position="95"/>
        <end position="114"/>
    </location>
</feature>
<comment type="subcellular location">
    <subcellularLocation>
        <location evidence="1">Membrane</location>
        <topology evidence="1">Multi-pass membrane protein</topology>
    </subcellularLocation>
</comment>
<evidence type="ECO:0000259" key="8">
    <source>
        <dbReference type="PROSITE" id="PS50850"/>
    </source>
</evidence>
<dbReference type="OrthoDB" id="9787815at2"/>
<keyword evidence="3" id="KW-0813">Transport</keyword>
<dbReference type="RefSeq" id="WP_139940753.1">
    <property type="nucleotide sequence ID" value="NZ_JBHSYP010000006.1"/>
</dbReference>
<comment type="caution">
    <text evidence="9">The sequence shown here is derived from an EMBL/GenBank/DDBJ whole genome shotgun (WGS) entry which is preliminary data.</text>
</comment>
<evidence type="ECO:0000256" key="5">
    <source>
        <dbReference type="ARBA" id="ARBA00022989"/>
    </source>
</evidence>
<keyword evidence="6 7" id="KW-0472">Membrane</keyword>
<dbReference type="InterPro" id="IPR020846">
    <property type="entry name" value="MFS_dom"/>
</dbReference>
<evidence type="ECO:0000256" key="6">
    <source>
        <dbReference type="ARBA" id="ARBA00023136"/>
    </source>
</evidence>
<dbReference type="PROSITE" id="PS50850">
    <property type="entry name" value="MFS"/>
    <property type="match status" value="1"/>
</dbReference>
<evidence type="ECO:0000256" key="3">
    <source>
        <dbReference type="ARBA" id="ARBA00022448"/>
    </source>
</evidence>
<keyword evidence="4 7" id="KW-0812">Transmembrane</keyword>
<protein>
    <submittedName>
        <fullName evidence="9">AmpG family muropeptide MFS transporter</fullName>
    </submittedName>
</protein>
<evidence type="ECO:0000256" key="7">
    <source>
        <dbReference type="SAM" id="Phobius"/>
    </source>
</evidence>
<dbReference type="PANTHER" id="PTHR12778:SF10">
    <property type="entry name" value="MAJOR FACILITATOR SUPERFAMILY DOMAIN-CONTAINING PROTEIN 3"/>
    <property type="match status" value="1"/>
</dbReference>
<dbReference type="SUPFAM" id="SSF103473">
    <property type="entry name" value="MFS general substrate transporter"/>
    <property type="match status" value="1"/>
</dbReference>
<dbReference type="GO" id="GO:0016020">
    <property type="term" value="C:membrane"/>
    <property type="evidence" value="ECO:0007669"/>
    <property type="project" value="UniProtKB-SubCell"/>
</dbReference>
<gene>
    <name evidence="9" type="ORF">FIV46_09830</name>
</gene>
<feature type="transmembrane region" description="Helical" evidence="7">
    <location>
        <begin position="391"/>
        <end position="413"/>
    </location>
</feature>